<evidence type="ECO:0000313" key="1">
    <source>
        <dbReference type="EMBL" id="MBX46692.1"/>
    </source>
</evidence>
<reference evidence="1" key="1">
    <citation type="submission" date="2018-02" db="EMBL/GenBank/DDBJ databases">
        <title>Rhizophora mucronata_Transcriptome.</title>
        <authorList>
            <person name="Meera S.P."/>
            <person name="Sreeshan A."/>
            <person name="Augustine A."/>
        </authorList>
    </citation>
    <scope>NUCLEOTIDE SEQUENCE</scope>
    <source>
        <tissue evidence="1">Leaf</tissue>
    </source>
</reference>
<sequence>MYLGIINVHLKILVNPTFSFL</sequence>
<proteinExistence type="predicted"/>
<name>A0A2P2NW23_RHIMU</name>
<dbReference type="EMBL" id="GGEC01066208">
    <property type="protein sequence ID" value="MBX46692.1"/>
    <property type="molecule type" value="Transcribed_RNA"/>
</dbReference>
<dbReference type="AlphaFoldDB" id="A0A2P2NW23"/>
<organism evidence="1">
    <name type="scientific">Rhizophora mucronata</name>
    <name type="common">Asiatic mangrove</name>
    <dbReference type="NCBI Taxonomy" id="61149"/>
    <lineage>
        <taxon>Eukaryota</taxon>
        <taxon>Viridiplantae</taxon>
        <taxon>Streptophyta</taxon>
        <taxon>Embryophyta</taxon>
        <taxon>Tracheophyta</taxon>
        <taxon>Spermatophyta</taxon>
        <taxon>Magnoliopsida</taxon>
        <taxon>eudicotyledons</taxon>
        <taxon>Gunneridae</taxon>
        <taxon>Pentapetalae</taxon>
        <taxon>rosids</taxon>
        <taxon>fabids</taxon>
        <taxon>Malpighiales</taxon>
        <taxon>Rhizophoraceae</taxon>
        <taxon>Rhizophora</taxon>
    </lineage>
</organism>
<accession>A0A2P2NW23</accession>
<protein>
    <submittedName>
        <fullName evidence="1">Uncharacterized protein</fullName>
    </submittedName>
</protein>